<feature type="chain" id="PRO_5046201884" description="DUF4136 domain-containing protein" evidence="1">
    <location>
        <begin position="29"/>
        <end position="196"/>
    </location>
</feature>
<dbReference type="Proteomes" id="UP001595528">
    <property type="component" value="Unassembled WGS sequence"/>
</dbReference>
<accession>A0ABV7L2K6</accession>
<organism evidence="2 3">
    <name type="scientific">Marinibaculum pumilum</name>
    <dbReference type="NCBI Taxonomy" id="1766165"/>
    <lineage>
        <taxon>Bacteria</taxon>
        <taxon>Pseudomonadati</taxon>
        <taxon>Pseudomonadota</taxon>
        <taxon>Alphaproteobacteria</taxon>
        <taxon>Rhodospirillales</taxon>
        <taxon>Rhodospirillaceae</taxon>
        <taxon>Marinibaculum</taxon>
    </lineage>
</organism>
<dbReference type="RefSeq" id="WP_379902410.1">
    <property type="nucleotide sequence ID" value="NZ_JBHRTR010000028.1"/>
</dbReference>
<evidence type="ECO:0000256" key="1">
    <source>
        <dbReference type="SAM" id="SignalP"/>
    </source>
</evidence>
<dbReference type="EMBL" id="JBHRTR010000028">
    <property type="protein sequence ID" value="MFC3228881.1"/>
    <property type="molecule type" value="Genomic_DNA"/>
</dbReference>
<evidence type="ECO:0008006" key="4">
    <source>
        <dbReference type="Google" id="ProtNLM"/>
    </source>
</evidence>
<keyword evidence="1" id="KW-0732">Signal</keyword>
<evidence type="ECO:0000313" key="3">
    <source>
        <dbReference type="Proteomes" id="UP001595528"/>
    </source>
</evidence>
<dbReference type="NCBIfam" id="NF047637">
    <property type="entry name" value="lipo_CC0125"/>
    <property type="match status" value="1"/>
</dbReference>
<evidence type="ECO:0000313" key="2">
    <source>
        <dbReference type="EMBL" id="MFC3228881.1"/>
    </source>
</evidence>
<name>A0ABV7L2K6_9PROT</name>
<keyword evidence="3" id="KW-1185">Reference proteome</keyword>
<sequence length="196" mass="21567">MPFRKFLTPCRMRLLPAALLAAGLALLAACTTATPYQPAAGTGYGFSDRRLEDNRFLVAFDGNSLTPKEDVELYLLYRSAQITLQTGNDFFVLVQRDTEANTRYVDNTTFYGPPYGNCWGGWGWGPRWGWGPAWRGWGYGCGGPTFATTSTYPVTRYSAQAEILVYPGRTPGGDPNAYDAREIVANVGPYLKLPPA</sequence>
<protein>
    <recommendedName>
        <fullName evidence="4">DUF4136 domain-containing protein</fullName>
    </recommendedName>
</protein>
<proteinExistence type="predicted"/>
<comment type="caution">
    <text evidence="2">The sequence shown here is derived from an EMBL/GenBank/DDBJ whole genome shotgun (WGS) entry which is preliminary data.</text>
</comment>
<reference evidence="3" key="1">
    <citation type="journal article" date="2019" name="Int. J. Syst. Evol. Microbiol.">
        <title>The Global Catalogue of Microorganisms (GCM) 10K type strain sequencing project: providing services to taxonomists for standard genome sequencing and annotation.</title>
        <authorList>
            <consortium name="The Broad Institute Genomics Platform"/>
            <consortium name="The Broad Institute Genome Sequencing Center for Infectious Disease"/>
            <person name="Wu L."/>
            <person name="Ma J."/>
        </authorList>
    </citation>
    <scope>NUCLEOTIDE SEQUENCE [LARGE SCALE GENOMIC DNA]</scope>
    <source>
        <strain evidence="3">KCTC 42964</strain>
    </source>
</reference>
<dbReference type="PROSITE" id="PS51257">
    <property type="entry name" value="PROKAR_LIPOPROTEIN"/>
    <property type="match status" value="1"/>
</dbReference>
<feature type="signal peptide" evidence="1">
    <location>
        <begin position="1"/>
        <end position="28"/>
    </location>
</feature>
<gene>
    <name evidence="2" type="ORF">ACFOGJ_16670</name>
</gene>